<proteinExistence type="inferred from homology"/>
<dbReference type="AlphaFoldDB" id="A0A2K1IYF0"/>
<evidence type="ECO:0000313" key="8">
    <source>
        <dbReference type="Proteomes" id="UP000006727"/>
    </source>
</evidence>
<dbReference type="Gramene" id="Pp3c19_14230V3.2">
    <property type="protein sequence ID" value="PAC:32939726.CDS.1"/>
    <property type="gene ID" value="Pp3c19_14230"/>
</dbReference>
<dbReference type="GO" id="GO:0051259">
    <property type="term" value="P:protein complex oligomerization"/>
    <property type="evidence" value="ECO:0000318"/>
    <property type="project" value="GO_Central"/>
</dbReference>
<organism evidence="6">
    <name type="scientific">Physcomitrium patens</name>
    <name type="common">Spreading-leaved earth moss</name>
    <name type="synonym">Physcomitrella patens</name>
    <dbReference type="NCBI Taxonomy" id="3218"/>
    <lineage>
        <taxon>Eukaryota</taxon>
        <taxon>Viridiplantae</taxon>
        <taxon>Streptophyta</taxon>
        <taxon>Embryophyta</taxon>
        <taxon>Bryophyta</taxon>
        <taxon>Bryophytina</taxon>
        <taxon>Bryopsida</taxon>
        <taxon>Funariidae</taxon>
        <taxon>Funariales</taxon>
        <taxon>Funariaceae</taxon>
        <taxon>Physcomitrium</taxon>
    </lineage>
</organism>
<keyword evidence="8" id="KW-1185">Reference proteome</keyword>
<name>A0A2K1IYF0_PHYPA</name>
<evidence type="ECO:0000256" key="4">
    <source>
        <dbReference type="SAM" id="MobiDB-lite"/>
    </source>
</evidence>
<dbReference type="STRING" id="3218.A0A2K1IYF0"/>
<keyword evidence="1" id="KW-0346">Stress response</keyword>
<evidence type="ECO:0000259" key="5">
    <source>
        <dbReference type="PROSITE" id="PS01031"/>
    </source>
</evidence>
<dbReference type="GO" id="GO:0009651">
    <property type="term" value="P:response to salt stress"/>
    <property type="evidence" value="ECO:0000318"/>
    <property type="project" value="GO_Central"/>
</dbReference>
<evidence type="ECO:0000256" key="3">
    <source>
        <dbReference type="RuleBase" id="RU003616"/>
    </source>
</evidence>
<dbReference type="EMBL" id="ABEU02000019">
    <property type="protein sequence ID" value="PNR34298.1"/>
    <property type="molecule type" value="Genomic_DNA"/>
</dbReference>
<dbReference type="GO" id="GO:0006457">
    <property type="term" value="P:protein folding"/>
    <property type="evidence" value="ECO:0000318"/>
    <property type="project" value="GO_Central"/>
</dbReference>
<evidence type="ECO:0000313" key="6">
    <source>
        <dbReference type="EMBL" id="PNR34298.1"/>
    </source>
</evidence>
<dbReference type="Pfam" id="PF00011">
    <property type="entry name" value="HSP20"/>
    <property type="match status" value="1"/>
</dbReference>
<evidence type="ECO:0000256" key="2">
    <source>
        <dbReference type="PROSITE-ProRule" id="PRU00285"/>
    </source>
</evidence>
<dbReference type="OrthoDB" id="5511210at2759"/>
<feature type="region of interest" description="Disordered" evidence="4">
    <location>
        <begin position="142"/>
        <end position="180"/>
    </location>
</feature>
<dbReference type="OMA" id="CETTAIA"/>
<dbReference type="PaxDb" id="3218-PP1S20_253V6.1"/>
<dbReference type="InterPro" id="IPR008978">
    <property type="entry name" value="HSP20-like_chaperone"/>
</dbReference>
<dbReference type="GeneID" id="112295995"/>
<dbReference type="EnsemblPlants" id="Pp3c19_14230V3.1">
    <property type="protein sequence ID" value="PAC:32939725.CDS.1"/>
    <property type="gene ID" value="Pp3c19_14230"/>
</dbReference>
<dbReference type="PROSITE" id="PS01031">
    <property type="entry name" value="SHSP"/>
    <property type="match status" value="1"/>
</dbReference>
<reference evidence="6 8" key="2">
    <citation type="journal article" date="2018" name="Plant J.">
        <title>The Physcomitrella patens chromosome-scale assembly reveals moss genome structure and evolution.</title>
        <authorList>
            <person name="Lang D."/>
            <person name="Ullrich K.K."/>
            <person name="Murat F."/>
            <person name="Fuchs J."/>
            <person name="Jenkins J."/>
            <person name="Haas F.B."/>
            <person name="Piednoel M."/>
            <person name="Gundlach H."/>
            <person name="Van Bel M."/>
            <person name="Meyberg R."/>
            <person name="Vives C."/>
            <person name="Morata J."/>
            <person name="Symeonidi A."/>
            <person name="Hiss M."/>
            <person name="Muchero W."/>
            <person name="Kamisugi Y."/>
            <person name="Saleh O."/>
            <person name="Blanc G."/>
            <person name="Decker E.L."/>
            <person name="van Gessel N."/>
            <person name="Grimwood J."/>
            <person name="Hayes R.D."/>
            <person name="Graham S.W."/>
            <person name="Gunter L.E."/>
            <person name="McDaniel S.F."/>
            <person name="Hoernstein S.N.W."/>
            <person name="Larsson A."/>
            <person name="Li F.W."/>
            <person name="Perroud P.F."/>
            <person name="Phillips J."/>
            <person name="Ranjan P."/>
            <person name="Rokshar D.S."/>
            <person name="Rothfels C.J."/>
            <person name="Schneider L."/>
            <person name="Shu S."/>
            <person name="Stevenson D.W."/>
            <person name="Thummler F."/>
            <person name="Tillich M."/>
            <person name="Villarreal Aguilar J.C."/>
            <person name="Widiez T."/>
            <person name="Wong G.K."/>
            <person name="Wymore A."/>
            <person name="Zhang Y."/>
            <person name="Zimmer A.D."/>
            <person name="Quatrano R.S."/>
            <person name="Mayer K.F.X."/>
            <person name="Goodstein D."/>
            <person name="Casacuberta J.M."/>
            <person name="Vandepoele K."/>
            <person name="Reski R."/>
            <person name="Cuming A.C."/>
            <person name="Tuskan G.A."/>
            <person name="Maumus F."/>
            <person name="Salse J."/>
            <person name="Schmutz J."/>
            <person name="Rensing S.A."/>
        </authorList>
    </citation>
    <scope>NUCLEOTIDE SEQUENCE [LARGE SCALE GENOMIC DNA]</scope>
    <source>
        <strain evidence="7 8">cv. Gransden 2004</strain>
    </source>
</reference>
<feature type="compositionally biased region" description="Polar residues" evidence="4">
    <location>
        <begin position="161"/>
        <end position="180"/>
    </location>
</feature>
<dbReference type="InterPro" id="IPR031107">
    <property type="entry name" value="Small_HSP"/>
</dbReference>
<comment type="similarity">
    <text evidence="2 3">Belongs to the small heat shock protein (HSP20) family.</text>
</comment>
<dbReference type="Gramene" id="Pp3c19_14230V3.1">
    <property type="protein sequence ID" value="PAC:32939725.CDS.1"/>
    <property type="gene ID" value="Pp3c19_14230"/>
</dbReference>
<dbReference type="PANTHER" id="PTHR11527">
    <property type="entry name" value="HEAT-SHOCK PROTEIN 20 FAMILY MEMBER"/>
    <property type="match status" value="1"/>
</dbReference>
<dbReference type="Gene3D" id="2.60.40.790">
    <property type="match status" value="1"/>
</dbReference>
<dbReference type="SUPFAM" id="SSF49764">
    <property type="entry name" value="HSP20-like chaperones"/>
    <property type="match status" value="1"/>
</dbReference>
<dbReference type="GO" id="GO:0042542">
    <property type="term" value="P:response to hydrogen peroxide"/>
    <property type="evidence" value="ECO:0000318"/>
    <property type="project" value="GO_Central"/>
</dbReference>
<dbReference type="KEGG" id="ppp:112295995"/>
<dbReference type="Proteomes" id="UP000006727">
    <property type="component" value="Chromosome 19"/>
</dbReference>
<dbReference type="InterPro" id="IPR002068">
    <property type="entry name" value="A-crystallin/Hsp20_dom"/>
</dbReference>
<reference evidence="7" key="3">
    <citation type="submission" date="2020-12" db="UniProtKB">
        <authorList>
            <consortium name="EnsemblPlants"/>
        </authorList>
    </citation>
    <scope>IDENTIFICATION</scope>
</reference>
<dbReference type="GO" id="GO:0051082">
    <property type="term" value="F:unfolded protein binding"/>
    <property type="evidence" value="ECO:0000318"/>
    <property type="project" value="GO_Central"/>
</dbReference>
<accession>A0A2K1IYF0</accession>
<gene>
    <name evidence="7" type="primary">LOC112295995</name>
    <name evidence="6" type="ORF">PHYPA_024115</name>
</gene>
<dbReference type="GO" id="GO:0009408">
    <property type="term" value="P:response to heat"/>
    <property type="evidence" value="ECO:0000318"/>
    <property type="project" value="GO_Central"/>
</dbReference>
<dbReference type="RefSeq" id="XP_024403842.1">
    <property type="nucleotide sequence ID" value="XM_024548074.2"/>
</dbReference>
<evidence type="ECO:0000313" key="7">
    <source>
        <dbReference type="EnsemblPlants" id="PAC:32939725.CDS.1"/>
    </source>
</evidence>
<evidence type="ECO:0000256" key="1">
    <source>
        <dbReference type="ARBA" id="ARBA00023016"/>
    </source>
</evidence>
<sequence>MALAHFFGRRNSFFDFPDPFDAMVSIMDHSPASSFMRDAHAMASTNVDWKETPTEHVFVADLPGLKKEEIKVQIEDGNMLTISGQRIREDVQSTDTWHRAERSSGQFKRRFRLPEGTNLDRVSAKMENGVLAVTVPKVEAERENNLRSIEIDGNEGEQPLATDQNSGDNVVTAATTENGK</sequence>
<protein>
    <recommendedName>
        <fullName evidence="5">SHSP domain-containing protein</fullName>
    </recommendedName>
</protein>
<reference evidence="6 8" key="1">
    <citation type="journal article" date="2008" name="Science">
        <title>The Physcomitrella genome reveals evolutionary insights into the conquest of land by plants.</title>
        <authorList>
            <person name="Rensing S."/>
            <person name="Lang D."/>
            <person name="Zimmer A."/>
            <person name="Terry A."/>
            <person name="Salamov A."/>
            <person name="Shapiro H."/>
            <person name="Nishiyama T."/>
            <person name="Perroud P.-F."/>
            <person name="Lindquist E."/>
            <person name="Kamisugi Y."/>
            <person name="Tanahashi T."/>
            <person name="Sakakibara K."/>
            <person name="Fujita T."/>
            <person name="Oishi K."/>
            <person name="Shin-I T."/>
            <person name="Kuroki Y."/>
            <person name="Toyoda A."/>
            <person name="Suzuki Y."/>
            <person name="Hashimoto A."/>
            <person name="Yamaguchi K."/>
            <person name="Sugano A."/>
            <person name="Kohara Y."/>
            <person name="Fujiyama A."/>
            <person name="Anterola A."/>
            <person name="Aoki S."/>
            <person name="Ashton N."/>
            <person name="Barbazuk W.B."/>
            <person name="Barker E."/>
            <person name="Bennetzen J."/>
            <person name="Bezanilla M."/>
            <person name="Blankenship R."/>
            <person name="Cho S.H."/>
            <person name="Dutcher S."/>
            <person name="Estelle M."/>
            <person name="Fawcett J.A."/>
            <person name="Gundlach H."/>
            <person name="Hanada K."/>
            <person name="Heyl A."/>
            <person name="Hicks K.A."/>
            <person name="Hugh J."/>
            <person name="Lohr M."/>
            <person name="Mayer K."/>
            <person name="Melkozernov A."/>
            <person name="Murata T."/>
            <person name="Nelson D."/>
            <person name="Pils B."/>
            <person name="Prigge M."/>
            <person name="Reiss B."/>
            <person name="Renner T."/>
            <person name="Rombauts S."/>
            <person name="Rushton P."/>
            <person name="Sanderfoot A."/>
            <person name="Schween G."/>
            <person name="Shiu S.-H."/>
            <person name="Stueber K."/>
            <person name="Theodoulou F.L."/>
            <person name="Tu H."/>
            <person name="Van de Peer Y."/>
            <person name="Verrier P.J."/>
            <person name="Waters E."/>
            <person name="Wood A."/>
            <person name="Yang L."/>
            <person name="Cove D."/>
            <person name="Cuming A."/>
            <person name="Hasebe M."/>
            <person name="Lucas S."/>
            <person name="Mishler D.B."/>
            <person name="Reski R."/>
            <person name="Grigoriev I."/>
            <person name="Quatrano R.S."/>
            <person name="Boore J.L."/>
        </authorList>
    </citation>
    <scope>NUCLEOTIDE SEQUENCE [LARGE SCALE GENOMIC DNA]</scope>
    <source>
        <strain evidence="7 8">cv. Gransden 2004</strain>
    </source>
</reference>
<feature type="domain" description="SHSP" evidence="5">
    <location>
        <begin position="38"/>
        <end position="154"/>
    </location>
</feature>
<dbReference type="EnsemblPlants" id="Pp3c19_14230V3.2">
    <property type="protein sequence ID" value="PAC:32939726.CDS.1"/>
    <property type="gene ID" value="Pp3c19_14230"/>
</dbReference>
<dbReference type="CDD" id="cd06472">
    <property type="entry name" value="ACD_ScHsp26_like"/>
    <property type="match status" value="1"/>
</dbReference>